<accession>A0ABU8HGD5</accession>
<gene>
    <name evidence="2" type="ORF">WAK64_15295</name>
</gene>
<evidence type="ECO:0000313" key="3">
    <source>
        <dbReference type="Proteomes" id="UP001312865"/>
    </source>
</evidence>
<organism evidence="2 3">
    <name type="scientific">Bacillus spongiae</name>
    <dbReference type="NCBI Taxonomy" id="2683610"/>
    <lineage>
        <taxon>Bacteria</taxon>
        <taxon>Bacillati</taxon>
        <taxon>Bacillota</taxon>
        <taxon>Bacilli</taxon>
        <taxon>Bacillales</taxon>
        <taxon>Bacillaceae</taxon>
        <taxon>Bacillus</taxon>
    </lineage>
</organism>
<comment type="caution">
    <text evidence="2">The sequence shown here is derived from an EMBL/GenBank/DDBJ whole genome shotgun (WGS) entry which is preliminary data.</text>
</comment>
<name>A0ABU8HGD5_9BACI</name>
<dbReference type="Proteomes" id="UP001312865">
    <property type="component" value="Unassembled WGS sequence"/>
</dbReference>
<keyword evidence="1" id="KW-0812">Transmembrane</keyword>
<reference evidence="2 3" key="1">
    <citation type="journal article" date="2018" name="J. Microbiol.">
        <title>Bacillus spongiae sp. nov., isolated from sponge of Jeju Island.</title>
        <authorList>
            <person name="Lee G.E."/>
            <person name="Im W.T."/>
            <person name="Park J.S."/>
        </authorList>
    </citation>
    <scope>NUCLEOTIDE SEQUENCE [LARGE SCALE GENOMIC DNA]</scope>
    <source>
        <strain evidence="2 3">135PIL107-10</strain>
    </source>
</reference>
<evidence type="ECO:0000313" key="2">
    <source>
        <dbReference type="EMBL" id="MEI5908415.1"/>
    </source>
</evidence>
<feature type="transmembrane region" description="Helical" evidence="1">
    <location>
        <begin position="5"/>
        <end position="23"/>
    </location>
</feature>
<protein>
    <submittedName>
        <fullName evidence="2">Uncharacterized protein</fullName>
    </submittedName>
</protein>
<keyword evidence="1" id="KW-0472">Membrane</keyword>
<dbReference type="RefSeq" id="WP_336587864.1">
    <property type="nucleotide sequence ID" value="NZ_JBBAXC010000013.1"/>
</dbReference>
<proteinExistence type="predicted"/>
<sequence>MSHYVLYLVLGIIFFVSGCVIVYNGYQPKVGPIGNGPNYKLIWFQFFILAIYSITAFIKSFLLFKLEKKNSKDDE</sequence>
<feature type="transmembrane region" description="Helical" evidence="1">
    <location>
        <begin position="43"/>
        <end position="64"/>
    </location>
</feature>
<keyword evidence="3" id="KW-1185">Reference proteome</keyword>
<keyword evidence="1" id="KW-1133">Transmembrane helix</keyword>
<dbReference type="EMBL" id="JBBAXC010000013">
    <property type="protein sequence ID" value="MEI5908415.1"/>
    <property type="molecule type" value="Genomic_DNA"/>
</dbReference>
<evidence type="ECO:0000256" key="1">
    <source>
        <dbReference type="SAM" id="Phobius"/>
    </source>
</evidence>